<proteinExistence type="predicted"/>
<accession>A0A6C0DY74</accession>
<evidence type="ECO:0000256" key="1">
    <source>
        <dbReference type="SAM" id="MobiDB-lite"/>
    </source>
</evidence>
<feature type="region of interest" description="Disordered" evidence="1">
    <location>
        <begin position="18"/>
        <end position="50"/>
    </location>
</feature>
<evidence type="ECO:0000313" key="2">
    <source>
        <dbReference type="EMBL" id="QHT21280.1"/>
    </source>
</evidence>
<dbReference type="EMBL" id="MN739689">
    <property type="protein sequence ID" value="QHT21280.1"/>
    <property type="molecule type" value="Genomic_DNA"/>
</dbReference>
<organism evidence="2">
    <name type="scientific">viral metagenome</name>
    <dbReference type="NCBI Taxonomy" id="1070528"/>
    <lineage>
        <taxon>unclassified sequences</taxon>
        <taxon>metagenomes</taxon>
        <taxon>organismal metagenomes</taxon>
    </lineage>
</organism>
<reference evidence="2" key="1">
    <citation type="journal article" date="2020" name="Nature">
        <title>Giant virus diversity and host interactions through global metagenomics.</title>
        <authorList>
            <person name="Schulz F."/>
            <person name="Roux S."/>
            <person name="Paez-Espino D."/>
            <person name="Jungbluth S."/>
            <person name="Walsh D.A."/>
            <person name="Denef V.J."/>
            <person name="McMahon K.D."/>
            <person name="Konstantinidis K.T."/>
            <person name="Eloe-Fadrosh E.A."/>
            <person name="Kyrpides N.C."/>
            <person name="Woyke T."/>
        </authorList>
    </citation>
    <scope>NUCLEOTIDE SEQUENCE</scope>
    <source>
        <strain evidence="2">GVMAG-M-3300023174-92</strain>
    </source>
</reference>
<name>A0A6C0DY74_9ZZZZ</name>
<protein>
    <submittedName>
        <fullName evidence="2">Uncharacterized protein</fullName>
    </submittedName>
</protein>
<sequence>MSRKKIGGFKEIQRFLRKIQRTTIRPRPPGPSGRPSKNRSPRGRSPVDPFSKCIFSRFQGFYTIMSRKKKRGFSKSSKIFQKHIVTYFYRGFWTIGYGNREK</sequence>
<dbReference type="AlphaFoldDB" id="A0A6C0DY74"/>